<evidence type="ECO:0000259" key="3">
    <source>
        <dbReference type="Pfam" id="PF02525"/>
    </source>
</evidence>
<name>A0ABV2CVM1_9RHOO</name>
<dbReference type="InterPro" id="IPR003680">
    <property type="entry name" value="Flavodoxin_fold"/>
</dbReference>
<dbReference type="InterPro" id="IPR051545">
    <property type="entry name" value="NAD(P)H_dehydrogenase_qn"/>
</dbReference>
<comment type="caution">
    <text evidence="4">The sequence shown here is derived from an EMBL/GenBank/DDBJ whole genome shotgun (WGS) entry which is preliminary data.</text>
</comment>
<gene>
    <name evidence="4" type="ORF">ABVT11_19170</name>
</gene>
<dbReference type="Gene3D" id="3.40.50.360">
    <property type="match status" value="1"/>
</dbReference>
<feature type="domain" description="Flavodoxin-like fold" evidence="3">
    <location>
        <begin position="33"/>
        <end position="195"/>
    </location>
</feature>
<accession>A0ABV2CVM1</accession>
<keyword evidence="5" id="KW-1185">Reference proteome</keyword>
<dbReference type="EMBL" id="JBEWLZ010000018">
    <property type="protein sequence ID" value="MET1491969.1"/>
    <property type="molecule type" value="Genomic_DNA"/>
</dbReference>
<evidence type="ECO:0000313" key="4">
    <source>
        <dbReference type="EMBL" id="MET1491969.1"/>
    </source>
</evidence>
<organism evidence="4 5">
    <name type="scientific">Uliginosibacterium paludis</name>
    <dbReference type="NCBI Taxonomy" id="1615952"/>
    <lineage>
        <taxon>Bacteria</taxon>
        <taxon>Pseudomonadati</taxon>
        <taxon>Pseudomonadota</taxon>
        <taxon>Betaproteobacteria</taxon>
        <taxon>Rhodocyclales</taxon>
        <taxon>Zoogloeaceae</taxon>
        <taxon>Uliginosibacterium</taxon>
    </lineage>
</organism>
<dbReference type="Proteomes" id="UP001548590">
    <property type="component" value="Unassembled WGS sequence"/>
</dbReference>
<dbReference type="SUPFAM" id="SSF52218">
    <property type="entry name" value="Flavoproteins"/>
    <property type="match status" value="1"/>
</dbReference>
<dbReference type="EC" id="1.-.-.-" evidence="4"/>
<protein>
    <submittedName>
        <fullName evidence="4">NAD(P)H-dependent oxidoreductase</fullName>
        <ecNumber evidence="4">1.-.-.-</ecNumber>
    </submittedName>
</protein>
<comment type="similarity">
    <text evidence="1">Belongs to the NAD(P)H dehydrogenase (quinone) family.</text>
</comment>
<proteinExistence type="inferred from homology"/>
<sequence>MGVLLDGPALRRLVRYPAPATQLAFLSAFFPPMQTLIVLAHPRPSSFNHAIANTVRDTLLTLGHSVRLLDLYAEHFDPLLTPEELQRGHVPPAQVREHADLLLAADFIVVVHPNWWAQAPAILKGWLDRVLRAGEAYRFGTNEKGEGVVIGQLKARAALVFTTSNTPREAELALYGDPLDNFWKRCVWGFCGIEHTVRRNFESVIASTPELRATWLLEAASLTRETLI</sequence>
<dbReference type="PANTHER" id="PTHR10204">
    <property type="entry name" value="NAD P H OXIDOREDUCTASE-RELATED"/>
    <property type="match status" value="1"/>
</dbReference>
<evidence type="ECO:0000256" key="1">
    <source>
        <dbReference type="ARBA" id="ARBA00006252"/>
    </source>
</evidence>
<evidence type="ECO:0000256" key="2">
    <source>
        <dbReference type="ARBA" id="ARBA00023002"/>
    </source>
</evidence>
<dbReference type="GO" id="GO:0016491">
    <property type="term" value="F:oxidoreductase activity"/>
    <property type="evidence" value="ECO:0007669"/>
    <property type="project" value="UniProtKB-KW"/>
</dbReference>
<keyword evidence="2 4" id="KW-0560">Oxidoreductase</keyword>
<dbReference type="RefSeq" id="WP_345930226.1">
    <property type="nucleotide sequence ID" value="NZ_JBDIVF010000015.1"/>
</dbReference>
<dbReference type="InterPro" id="IPR029039">
    <property type="entry name" value="Flavoprotein-like_sf"/>
</dbReference>
<dbReference type="Pfam" id="PF02525">
    <property type="entry name" value="Flavodoxin_2"/>
    <property type="match status" value="1"/>
</dbReference>
<reference evidence="4 5" key="1">
    <citation type="submission" date="2024-07" db="EMBL/GenBank/DDBJ databases">
        <title>Uliginosibacterium paludis KCTC:42655.</title>
        <authorList>
            <person name="Kim M.K."/>
        </authorList>
    </citation>
    <scope>NUCLEOTIDE SEQUENCE [LARGE SCALE GENOMIC DNA]</scope>
    <source>
        <strain evidence="4 5">KCTC 42655</strain>
    </source>
</reference>
<evidence type="ECO:0000313" key="5">
    <source>
        <dbReference type="Proteomes" id="UP001548590"/>
    </source>
</evidence>
<dbReference type="PANTHER" id="PTHR10204:SF34">
    <property type="entry name" value="NAD(P)H DEHYDROGENASE [QUINONE] 1 ISOFORM 1"/>
    <property type="match status" value="1"/>
</dbReference>